<feature type="transmembrane region" description="Helical" evidence="7">
    <location>
        <begin position="92"/>
        <end position="120"/>
    </location>
</feature>
<accession>A0A7K3RWL4</accession>
<dbReference type="RefSeq" id="WP_164202828.1">
    <property type="nucleotide sequence ID" value="NZ_JAAGMP010000698.1"/>
</dbReference>
<evidence type="ECO:0000256" key="3">
    <source>
        <dbReference type="ARBA" id="ARBA00022475"/>
    </source>
</evidence>
<reference evidence="9 10" key="1">
    <citation type="submission" date="2020-01" db="EMBL/GenBank/DDBJ databases">
        <title>Insect and environment-associated Actinomycetes.</title>
        <authorList>
            <person name="Currrie C."/>
            <person name="Chevrette M."/>
            <person name="Carlson C."/>
            <person name="Stubbendieck R."/>
            <person name="Wendt-Pienkowski E."/>
        </authorList>
    </citation>
    <scope>NUCLEOTIDE SEQUENCE [LARGE SCALE GENOMIC DNA]</scope>
    <source>
        <strain evidence="9 10">SID7590</strain>
    </source>
</reference>
<feature type="transmembrane region" description="Helical" evidence="7">
    <location>
        <begin position="157"/>
        <end position="180"/>
    </location>
</feature>
<evidence type="ECO:0000256" key="7">
    <source>
        <dbReference type="SAM" id="Phobius"/>
    </source>
</evidence>
<dbReference type="InterPro" id="IPR036259">
    <property type="entry name" value="MFS_trans_sf"/>
</dbReference>
<proteinExistence type="predicted"/>
<sequence>MAKRAFFIAYSLSIFGTGLVYPLTAIFLRESIQLSASEVGFYFAVLAISGLVVNPLAGMWCDRQGPYRVAATAVVGQAIGPVLLGLSNSPSAVTAAALFTGVGSGIFFAVQTPLVANLFGKEAIGEVYARQYVIMNIATAFAGFLSGWSVGQWGDTAFRIAFLGNGLSFLLYGIIVLGFVGSRLKYPLLVASEGDARRKSKSRPWHPYVDRKFIPLLLMQLIISAFGFAQMDGVLPVIIREVGGMPVIVVSVFLTCNCLAVVVMQSKVTKISKRIGDVASMRLVFAIWCSSFVIGSLSMVLTLPLAARVILIIFFAIVFAVGECFLSPSFNPLIAATSPTDSLGSYSAAASMMYGFGLALGPAVMLPVFKNSVLYWGGLLAAMVIGLALLKTRSEPKQSTDQAGVTSGSVQ</sequence>
<feature type="transmembrane region" description="Helical" evidence="7">
    <location>
        <begin position="39"/>
        <end position="57"/>
    </location>
</feature>
<name>A0A7K3RWL4_9ACTN</name>
<dbReference type="Proteomes" id="UP000469670">
    <property type="component" value="Unassembled WGS sequence"/>
</dbReference>
<dbReference type="InterPro" id="IPR050171">
    <property type="entry name" value="MFS_Transporters"/>
</dbReference>
<dbReference type="Gene3D" id="1.20.1250.20">
    <property type="entry name" value="MFS general substrate transporter like domains"/>
    <property type="match status" value="1"/>
</dbReference>
<dbReference type="GO" id="GO:0005886">
    <property type="term" value="C:plasma membrane"/>
    <property type="evidence" value="ECO:0007669"/>
    <property type="project" value="UniProtKB-SubCell"/>
</dbReference>
<dbReference type="AlphaFoldDB" id="A0A7K3RWL4"/>
<evidence type="ECO:0000259" key="8">
    <source>
        <dbReference type="PROSITE" id="PS50850"/>
    </source>
</evidence>
<evidence type="ECO:0000313" key="10">
    <source>
        <dbReference type="Proteomes" id="UP000469670"/>
    </source>
</evidence>
<evidence type="ECO:0000256" key="2">
    <source>
        <dbReference type="ARBA" id="ARBA00022448"/>
    </source>
</evidence>
<dbReference type="PANTHER" id="PTHR23517">
    <property type="entry name" value="RESISTANCE PROTEIN MDTM, PUTATIVE-RELATED-RELATED"/>
    <property type="match status" value="1"/>
</dbReference>
<dbReference type="PROSITE" id="PS50850">
    <property type="entry name" value="MFS"/>
    <property type="match status" value="1"/>
</dbReference>
<feature type="transmembrane region" description="Helical" evidence="7">
    <location>
        <begin position="69"/>
        <end position="86"/>
    </location>
</feature>
<gene>
    <name evidence="9" type="ORF">G3I50_15280</name>
</gene>
<organism evidence="9 10">
    <name type="scientific">Streptomyces parvus</name>
    <dbReference type="NCBI Taxonomy" id="66428"/>
    <lineage>
        <taxon>Bacteria</taxon>
        <taxon>Bacillati</taxon>
        <taxon>Actinomycetota</taxon>
        <taxon>Actinomycetes</taxon>
        <taxon>Kitasatosporales</taxon>
        <taxon>Streptomycetaceae</taxon>
        <taxon>Streptomyces</taxon>
    </lineage>
</organism>
<feature type="transmembrane region" description="Helical" evidence="7">
    <location>
        <begin position="283"/>
        <end position="303"/>
    </location>
</feature>
<feature type="transmembrane region" description="Helical" evidence="7">
    <location>
        <begin position="243"/>
        <end position="263"/>
    </location>
</feature>
<dbReference type="InterPro" id="IPR011701">
    <property type="entry name" value="MFS"/>
</dbReference>
<keyword evidence="6 7" id="KW-0472">Membrane</keyword>
<dbReference type="EMBL" id="JAAGMP010000698">
    <property type="protein sequence ID" value="NEC19611.1"/>
    <property type="molecule type" value="Genomic_DNA"/>
</dbReference>
<keyword evidence="5 7" id="KW-1133">Transmembrane helix</keyword>
<evidence type="ECO:0000256" key="5">
    <source>
        <dbReference type="ARBA" id="ARBA00022989"/>
    </source>
</evidence>
<feature type="transmembrane region" description="Helical" evidence="7">
    <location>
        <begin position="213"/>
        <end position="231"/>
    </location>
</feature>
<protein>
    <submittedName>
        <fullName evidence="9">MFS transporter</fullName>
    </submittedName>
</protein>
<dbReference type="GO" id="GO:0022857">
    <property type="term" value="F:transmembrane transporter activity"/>
    <property type="evidence" value="ECO:0007669"/>
    <property type="project" value="InterPro"/>
</dbReference>
<feature type="transmembrane region" description="Helical" evidence="7">
    <location>
        <begin position="309"/>
        <end position="334"/>
    </location>
</feature>
<feature type="domain" description="Major facilitator superfamily (MFS) profile" evidence="8">
    <location>
        <begin position="1"/>
        <end position="395"/>
    </location>
</feature>
<comment type="caution">
    <text evidence="9">The sequence shown here is derived from an EMBL/GenBank/DDBJ whole genome shotgun (WGS) entry which is preliminary data.</text>
</comment>
<dbReference type="Pfam" id="PF07690">
    <property type="entry name" value="MFS_1"/>
    <property type="match status" value="1"/>
</dbReference>
<feature type="transmembrane region" description="Helical" evidence="7">
    <location>
        <begin position="132"/>
        <end position="151"/>
    </location>
</feature>
<keyword evidence="4 7" id="KW-0812">Transmembrane</keyword>
<feature type="transmembrane region" description="Helical" evidence="7">
    <location>
        <begin position="346"/>
        <end position="367"/>
    </location>
</feature>
<dbReference type="InterPro" id="IPR020846">
    <property type="entry name" value="MFS_dom"/>
</dbReference>
<dbReference type="PANTHER" id="PTHR23517:SF2">
    <property type="entry name" value="MULTIDRUG RESISTANCE PROTEIN MDTH"/>
    <property type="match status" value="1"/>
</dbReference>
<evidence type="ECO:0000256" key="1">
    <source>
        <dbReference type="ARBA" id="ARBA00004651"/>
    </source>
</evidence>
<feature type="transmembrane region" description="Helical" evidence="7">
    <location>
        <begin position="373"/>
        <end position="390"/>
    </location>
</feature>
<evidence type="ECO:0000313" key="9">
    <source>
        <dbReference type="EMBL" id="NEC19611.1"/>
    </source>
</evidence>
<comment type="subcellular location">
    <subcellularLocation>
        <location evidence="1">Cell membrane</location>
        <topology evidence="1">Multi-pass membrane protein</topology>
    </subcellularLocation>
</comment>
<keyword evidence="2" id="KW-0813">Transport</keyword>
<evidence type="ECO:0000256" key="6">
    <source>
        <dbReference type="ARBA" id="ARBA00023136"/>
    </source>
</evidence>
<keyword evidence="3" id="KW-1003">Cell membrane</keyword>
<evidence type="ECO:0000256" key="4">
    <source>
        <dbReference type="ARBA" id="ARBA00022692"/>
    </source>
</evidence>
<feature type="transmembrane region" description="Helical" evidence="7">
    <location>
        <begin position="7"/>
        <end position="27"/>
    </location>
</feature>
<dbReference type="SUPFAM" id="SSF103473">
    <property type="entry name" value="MFS general substrate transporter"/>
    <property type="match status" value="1"/>
</dbReference>